<dbReference type="InterPro" id="IPR036890">
    <property type="entry name" value="HATPase_C_sf"/>
</dbReference>
<gene>
    <name evidence="1" type="ORF">J2S59_003673</name>
</gene>
<dbReference type="GO" id="GO:0004674">
    <property type="term" value="F:protein serine/threonine kinase activity"/>
    <property type="evidence" value="ECO:0007669"/>
    <property type="project" value="UniProtKB-EC"/>
</dbReference>
<keyword evidence="1" id="KW-0418">Kinase</keyword>
<keyword evidence="2" id="KW-1185">Reference proteome</keyword>
<evidence type="ECO:0000313" key="2">
    <source>
        <dbReference type="Proteomes" id="UP001240447"/>
    </source>
</evidence>
<dbReference type="Proteomes" id="UP001240447">
    <property type="component" value="Unassembled WGS sequence"/>
</dbReference>
<evidence type="ECO:0000313" key="1">
    <source>
        <dbReference type="EMBL" id="MDP9823864.1"/>
    </source>
</evidence>
<dbReference type="Gene3D" id="3.30.565.10">
    <property type="entry name" value="Histidine kinase-like ATPase, C-terminal domain"/>
    <property type="match status" value="1"/>
</dbReference>
<dbReference type="EC" id="2.7.11.1" evidence="1"/>
<protein>
    <submittedName>
        <fullName evidence="1">Serine/threonine-protein kinase RsbW</fullName>
        <ecNumber evidence="1">2.7.11.1</ecNumber>
    </submittedName>
</protein>
<accession>A0ABT9NTX3</accession>
<sequence length="153" mass="15753">MNAHAGTQQSTGALGGRTTAEVSLRLPADGAFVLILRTAAAGLAARLDFPLDDIEDIRTAVDEASSMLLPQAVPGSQLACDFRLEADALTVTLQAQSADPHEPDRDSFSWQVLSALTAEVTASTDADCVRLVLTARSSTSGGATGPVGLVTES</sequence>
<proteinExistence type="predicted"/>
<organism evidence="1 2">
    <name type="scientific">Nocardioides massiliensis</name>
    <dbReference type="NCBI Taxonomy" id="1325935"/>
    <lineage>
        <taxon>Bacteria</taxon>
        <taxon>Bacillati</taxon>
        <taxon>Actinomycetota</taxon>
        <taxon>Actinomycetes</taxon>
        <taxon>Propionibacteriales</taxon>
        <taxon>Nocardioidaceae</taxon>
        <taxon>Nocardioides</taxon>
    </lineage>
</organism>
<comment type="caution">
    <text evidence="1">The sequence shown here is derived from an EMBL/GenBank/DDBJ whole genome shotgun (WGS) entry which is preliminary data.</text>
</comment>
<dbReference type="RefSeq" id="WP_220138591.1">
    <property type="nucleotide sequence ID" value="NZ_CCXJ01000698.1"/>
</dbReference>
<keyword evidence="1" id="KW-0808">Transferase</keyword>
<name>A0ABT9NTX3_9ACTN</name>
<reference evidence="1 2" key="1">
    <citation type="submission" date="2023-07" db="EMBL/GenBank/DDBJ databases">
        <title>Sequencing the genomes of 1000 actinobacteria strains.</title>
        <authorList>
            <person name="Klenk H.-P."/>
        </authorList>
    </citation>
    <scope>NUCLEOTIDE SEQUENCE [LARGE SCALE GENOMIC DNA]</scope>
    <source>
        <strain evidence="1 2">GD13</strain>
    </source>
</reference>
<dbReference type="EMBL" id="JAUSQM010000001">
    <property type="protein sequence ID" value="MDP9823864.1"/>
    <property type="molecule type" value="Genomic_DNA"/>
</dbReference>